<proteinExistence type="predicted"/>
<evidence type="ECO:0000313" key="1">
    <source>
        <dbReference type="EMBL" id="MEI7035314.1"/>
    </source>
</evidence>
<organism evidence="1 2">
    <name type="scientific">Fulvimonas yonginensis</name>
    <dbReference type="NCBI Taxonomy" id="1495200"/>
    <lineage>
        <taxon>Bacteria</taxon>
        <taxon>Pseudomonadati</taxon>
        <taxon>Pseudomonadota</taxon>
        <taxon>Gammaproteobacteria</taxon>
        <taxon>Lysobacterales</taxon>
        <taxon>Rhodanobacteraceae</taxon>
        <taxon>Fulvimonas</taxon>
    </lineage>
</organism>
<accession>A0ABU8J7Y2</accession>
<evidence type="ECO:0000313" key="2">
    <source>
        <dbReference type="Proteomes" id="UP001381174"/>
    </source>
</evidence>
<gene>
    <name evidence="1" type="ORF">WAT24_00925</name>
</gene>
<dbReference type="SUPFAM" id="SSF55781">
    <property type="entry name" value="GAF domain-like"/>
    <property type="match status" value="1"/>
</dbReference>
<name>A0ABU8J7Y2_9GAMM</name>
<comment type="caution">
    <text evidence="1">The sequence shown here is derived from an EMBL/GenBank/DDBJ whole genome shotgun (WGS) entry which is preliminary data.</text>
</comment>
<keyword evidence="2" id="KW-1185">Reference proteome</keyword>
<dbReference type="EMBL" id="JBBBNY010000001">
    <property type="protein sequence ID" value="MEI7035314.1"/>
    <property type="molecule type" value="Genomic_DNA"/>
</dbReference>
<sequence length="239" mass="26530">MNVRPPHSAITPIPLPLPTTLHALEASSAEQAITRLLQHVSLQWQAEVCLLVAPHRPSGQGRYCWPLPPPPASRRYARELAGQLAARALRSAQTVERTEARERRGHGRLRAIALPCRRARRPAASLGLALYRPRMLGSEERTALAHIGAWLAVLLQRERREAEAPAWQNDPAPVVDAINNALNVMVMRTDLAAMMLEREERQGVLDLLDQIGHGCMRCAELARGLLREGGSLHRVRSLN</sequence>
<dbReference type="Proteomes" id="UP001381174">
    <property type="component" value="Unassembled WGS sequence"/>
</dbReference>
<reference evidence="1 2" key="1">
    <citation type="journal article" date="2014" name="Int. J. Syst. Evol. Microbiol.">
        <title>Fulvimonas yonginensis sp. nov., isolated from greenhouse soil, and emended description of the genus Fulvimonas.</title>
        <authorList>
            <person name="Ahn J.H."/>
            <person name="Kim S.J."/>
            <person name="Weon H.Y."/>
            <person name="Hong S.B."/>
            <person name="Seok S.J."/>
            <person name="Kwon S.W."/>
        </authorList>
    </citation>
    <scope>NUCLEOTIDE SEQUENCE [LARGE SCALE GENOMIC DNA]</scope>
    <source>
        <strain evidence="1 2">KACC 16952</strain>
    </source>
</reference>
<evidence type="ECO:0008006" key="3">
    <source>
        <dbReference type="Google" id="ProtNLM"/>
    </source>
</evidence>
<dbReference type="RefSeq" id="WP_336805929.1">
    <property type="nucleotide sequence ID" value="NZ_JBBBNY010000001.1"/>
</dbReference>
<protein>
    <recommendedName>
        <fullName evidence="3">GAF domain-containing protein</fullName>
    </recommendedName>
</protein>